<evidence type="ECO:0000256" key="1">
    <source>
        <dbReference type="SAM" id="MobiDB-lite"/>
    </source>
</evidence>
<protein>
    <submittedName>
        <fullName evidence="3">Uncharacterized protein</fullName>
    </submittedName>
</protein>
<keyword evidence="4" id="KW-1185">Reference proteome</keyword>
<comment type="caution">
    <text evidence="3">The sequence shown here is derived from an EMBL/GenBank/DDBJ whole genome shotgun (WGS) entry which is preliminary data.</text>
</comment>
<dbReference type="AlphaFoldDB" id="A0A7W9GMZ0"/>
<dbReference type="Proteomes" id="UP000542813">
    <property type="component" value="Unassembled WGS sequence"/>
</dbReference>
<proteinExistence type="predicted"/>
<evidence type="ECO:0000313" key="4">
    <source>
        <dbReference type="Proteomes" id="UP000542813"/>
    </source>
</evidence>
<feature type="signal peptide" evidence="2">
    <location>
        <begin position="1"/>
        <end position="26"/>
    </location>
</feature>
<feature type="region of interest" description="Disordered" evidence="1">
    <location>
        <begin position="414"/>
        <end position="478"/>
    </location>
</feature>
<evidence type="ECO:0000313" key="3">
    <source>
        <dbReference type="EMBL" id="MBB5786516.1"/>
    </source>
</evidence>
<feature type="chain" id="PRO_5038710149" evidence="2">
    <location>
        <begin position="27"/>
        <end position="478"/>
    </location>
</feature>
<feature type="compositionally biased region" description="Basic residues" evidence="1">
    <location>
        <begin position="467"/>
        <end position="478"/>
    </location>
</feature>
<sequence>MRSAARLAGTAALTAVAALWAGAAPAAADEADVERYLDEVAVELAEPGVWIDPDAGGIIGDVEAAQLDDAAAEAPGNGMRIAVVPAWKLDPEGQERLFGRTLLYEGEELASQMYDRVGVDGVYAVMSVADSSYDGRGLFAVQHSEEGPTYYVEDAIDQAVDCCAPNYGPMIDRFIERSSDVDHPLYRDAAPWAAGAAGISGGWWGATALSARRRRRTEEQRHLDVVRPLLTEEVIELSDRVSDLPTTSDVTQAALTKEILDTVEKARHRLDATKTDGDVQAVTTLLGTARYKIACLEALQQGRPVPEPTPPCFFDPRHGPSTQRRQWSPAGGVQREVPVCDQDAARLDAGEAPAARQAGSRSYWEGGEDLVAYIEGYWNGSAGSTGSWRFPHDDHARARGSLWSRWDSRRPRARLASMGRSLSKAASSAMTSSGDGSSGSGSGGGWGGGSSSGRSRRRSFGGGSSRRSSRRSGGGRRF</sequence>
<organism evidence="3 4">
    <name type="scientific">Jiangella mangrovi</name>
    <dbReference type="NCBI Taxonomy" id="1524084"/>
    <lineage>
        <taxon>Bacteria</taxon>
        <taxon>Bacillati</taxon>
        <taxon>Actinomycetota</taxon>
        <taxon>Actinomycetes</taxon>
        <taxon>Jiangellales</taxon>
        <taxon>Jiangellaceae</taxon>
        <taxon>Jiangella</taxon>
    </lineage>
</organism>
<gene>
    <name evidence="3" type="ORF">HD601_001091</name>
</gene>
<reference evidence="3 4" key="1">
    <citation type="submission" date="2020-08" db="EMBL/GenBank/DDBJ databases">
        <title>Sequencing the genomes of 1000 actinobacteria strains.</title>
        <authorList>
            <person name="Klenk H.-P."/>
        </authorList>
    </citation>
    <scope>NUCLEOTIDE SEQUENCE [LARGE SCALE GENOMIC DNA]</scope>
    <source>
        <strain evidence="3 4">DSM 102122</strain>
    </source>
</reference>
<feature type="compositionally biased region" description="Gly residues" evidence="1">
    <location>
        <begin position="436"/>
        <end position="451"/>
    </location>
</feature>
<keyword evidence="2" id="KW-0732">Signal</keyword>
<evidence type="ECO:0000256" key="2">
    <source>
        <dbReference type="SAM" id="SignalP"/>
    </source>
</evidence>
<accession>A0A7W9GMZ0</accession>
<name>A0A7W9GMZ0_9ACTN</name>
<dbReference type="EMBL" id="JACHMM010000001">
    <property type="protein sequence ID" value="MBB5786516.1"/>
    <property type="molecule type" value="Genomic_DNA"/>
</dbReference>
<dbReference type="RefSeq" id="WP_184820013.1">
    <property type="nucleotide sequence ID" value="NZ_JACHMM010000001.1"/>
</dbReference>